<name>A0ABT3L3S7_9CYAN</name>
<evidence type="ECO:0000313" key="3">
    <source>
        <dbReference type="Proteomes" id="UP001526426"/>
    </source>
</evidence>
<organism evidence="2 3">
    <name type="scientific">Spirulina subsalsa FACHB-351</name>
    <dbReference type="NCBI Taxonomy" id="234711"/>
    <lineage>
        <taxon>Bacteria</taxon>
        <taxon>Bacillati</taxon>
        <taxon>Cyanobacteriota</taxon>
        <taxon>Cyanophyceae</taxon>
        <taxon>Spirulinales</taxon>
        <taxon>Spirulinaceae</taxon>
        <taxon>Spirulina</taxon>
    </lineage>
</organism>
<gene>
    <name evidence="2" type="ORF">K4A83_07690</name>
</gene>
<sequence length="461" mass="53068">MPKQNVMSAPDRPYQSRLFNFINQQRIVWRDRLEQTARSVKLGAVWGLQVLVYPFYLLTQLGRSVGFTLAQKVANAPSLPPLGTNPPPDSNQPLGNLLFTVQCCLLPDQEPGEMPTIQGLACTLEEQALVLVTPENQTLDLLTPEQQQQIQQRILWEMADYAYQKYLQRAERQRFLIPHTLTDDPQVFPLLRRFWQFMRWIQQSPVAVTTNVFGEAHLVPIEVVSEQMMPPLQPIRPKLPPFPTAPFGEMIEHLRPDHPGFLSRLDARIALWEAKQDQWSDKVAQAWEQIHRRETIDTGDLEPWEIMVLIQGAIAYFFGPKPLKPNTDLPPTRSVIATPWLTWEDLYQGTPEPEAFVPQRPQLEDPLELGEMSTPAPRLHWFSSRRLKKPLPPESSSVHLATSGHSGSSPDYQPDWIETEVTPIGYVQHPLERLLHFFDAIMLAIEELLLDLWQFLNRKLF</sequence>
<dbReference type="Proteomes" id="UP001526426">
    <property type="component" value="Unassembled WGS sequence"/>
</dbReference>
<reference evidence="2 3" key="1">
    <citation type="submission" date="2021-08" db="EMBL/GenBank/DDBJ databases">
        <title>Draft genome sequence of Spirulina subsalsa with high tolerance to salinity and hype-accumulation of phycocyanin.</title>
        <authorList>
            <person name="Pei H."/>
            <person name="Jiang L."/>
        </authorList>
    </citation>
    <scope>NUCLEOTIDE SEQUENCE [LARGE SCALE GENOMIC DNA]</scope>
    <source>
        <strain evidence="2 3">FACHB-351</strain>
    </source>
</reference>
<accession>A0ABT3L3S7</accession>
<evidence type="ECO:0000256" key="1">
    <source>
        <dbReference type="SAM" id="MobiDB-lite"/>
    </source>
</evidence>
<comment type="caution">
    <text evidence="2">The sequence shown here is derived from an EMBL/GenBank/DDBJ whole genome shotgun (WGS) entry which is preliminary data.</text>
</comment>
<evidence type="ECO:0000313" key="2">
    <source>
        <dbReference type="EMBL" id="MCW6036153.1"/>
    </source>
</evidence>
<dbReference type="EMBL" id="JAIHOM010000029">
    <property type="protein sequence ID" value="MCW6036153.1"/>
    <property type="molecule type" value="Genomic_DNA"/>
</dbReference>
<protein>
    <submittedName>
        <fullName evidence="2">Uncharacterized protein</fullName>
    </submittedName>
</protein>
<feature type="region of interest" description="Disordered" evidence="1">
    <location>
        <begin position="392"/>
        <end position="414"/>
    </location>
</feature>
<feature type="compositionally biased region" description="Polar residues" evidence="1">
    <location>
        <begin position="394"/>
        <end position="411"/>
    </location>
</feature>
<proteinExistence type="predicted"/>
<keyword evidence="3" id="KW-1185">Reference proteome</keyword>
<dbReference type="RefSeq" id="WP_265263894.1">
    <property type="nucleotide sequence ID" value="NZ_JAIHOM010000029.1"/>
</dbReference>